<organism evidence="11">
    <name type="scientific">uncultured organism</name>
    <dbReference type="NCBI Taxonomy" id="155900"/>
    <lineage>
        <taxon>unclassified sequences</taxon>
        <taxon>environmental samples</taxon>
    </lineage>
</organism>
<dbReference type="InterPro" id="IPR004653">
    <property type="entry name" value="DusA"/>
</dbReference>
<dbReference type="HAMAP" id="MF_02041">
    <property type="entry name" value="DusA_subfam"/>
    <property type="match status" value="1"/>
</dbReference>
<keyword evidence="6" id="KW-0521">NADP</keyword>
<dbReference type="PANTHER" id="PTHR42907:SF1">
    <property type="entry name" value="FMN-LINKED OXIDOREDUCTASES SUPERFAMILY PROTEIN"/>
    <property type="match status" value="1"/>
</dbReference>
<dbReference type="PIRSF" id="PIRSF006621">
    <property type="entry name" value="Dus"/>
    <property type="match status" value="1"/>
</dbReference>
<dbReference type="Gene3D" id="1.20.120.1460">
    <property type="match status" value="1"/>
</dbReference>
<dbReference type="SUPFAM" id="SSF51395">
    <property type="entry name" value="FMN-linked oxidoreductases"/>
    <property type="match status" value="1"/>
</dbReference>
<dbReference type="InterPro" id="IPR018517">
    <property type="entry name" value="tRNA_hU_synthase_CS"/>
</dbReference>
<dbReference type="EMBL" id="MN079096">
    <property type="protein sequence ID" value="QEA05170.1"/>
    <property type="molecule type" value="Genomic_DNA"/>
</dbReference>
<dbReference type="CDD" id="cd02801">
    <property type="entry name" value="DUS_like_FMN"/>
    <property type="match status" value="1"/>
</dbReference>
<evidence type="ECO:0000313" key="11">
    <source>
        <dbReference type="EMBL" id="QEA05170.1"/>
    </source>
</evidence>
<evidence type="ECO:0000256" key="4">
    <source>
        <dbReference type="ARBA" id="ARBA00022643"/>
    </source>
</evidence>
<keyword evidence="5" id="KW-0819">tRNA processing</keyword>
<feature type="region of interest" description="Disordered" evidence="9">
    <location>
        <begin position="1"/>
        <end position="22"/>
    </location>
</feature>
<dbReference type="NCBIfam" id="NF008774">
    <property type="entry name" value="PRK11815.1"/>
    <property type="match status" value="1"/>
</dbReference>
<feature type="domain" description="DUS-like FMN-binding" evidence="10">
    <location>
        <begin position="33"/>
        <end position="336"/>
    </location>
</feature>
<evidence type="ECO:0000256" key="3">
    <source>
        <dbReference type="ARBA" id="ARBA00022630"/>
    </source>
</evidence>
<name>A0A5B8R8X1_9ZZZZ</name>
<keyword evidence="4" id="KW-0288">FMN</keyword>
<keyword evidence="3" id="KW-0285">Flavoprotein</keyword>
<comment type="cofactor">
    <cofactor evidence="1">
        <name>FMN</name>
        <dbReference type="ChEBI" id="CHEBI:58210"/>
    </cofactor>
</comment>
<evidence type="ECO:0000259" key="10">
    <source>
        <dbReference type="Pfam" id="PF01207"/>
    </source>
</evidence>
<keyword evidence="2" id="KW-0820">tRNA-binding</keyword>
<dbReference type="GO" id="GO:0017150">
    <property type="term" value="F:tRNA dihydrouridine synthase activity"/>
    <property type="evidence" value="ECO:0007669"/>
    <property type="project" value="InterPro"/>
</dbReference>
<evidence type="ECO:0000256" key="6">
    <source>
        <dbReference type="ARBA" id="ARBA00022857"/>
    </source>
</evidence>
<dbReference type="InterPro" id="IPR013785">
    <property type="entry name" value="Aldolase_TIM"/>
</dbReference>
<dbReference type="InterPro" id="IPR035587">
    <property type="entry name" value="DUS-like_FMN-bd"/>
</dbReference>
<evidence type="ECO:0000256" key="2">
    <source>
        <dbReference type="ARBA" id="ARBA00022555"/>
    </source>
</evidence>
<evidence type="ECO:0000256" key="1">
    <source>
        <dbReference type="ARBA" id="ARBA00001917"/>
    </source>
</evidence>
<accession>A0A5B8R8X1</accession>
<dbReference type="NCBIfam" id="TIGR00742">
    <property type="entry name" value="yjbN"/>
    <property type="match status" value="1"/>
</dbReference>
<dbReference type="Pfam" id="PF01207">
    <property type="entry name" value="Dus"/>
    <property type="match status" value="1"/>
</dbReference>
<keyword evidence="8 11" id="KW-0560">Oxidoreductase</keyword>
<dbReference type="Gene3D" id="3.20.20.70">
    <property type="entry name" value="Aldolase class I"/>
    <property type="match status" value="1"/>
</dbReference>
<dbReference type="GO" id="GO:0050660">
    <property type="term" value="F:flavin adenine dinucleotide binding"/>
    <property type="evidence" value="ECO:0007669"/>
    <property type="project" value="InterPro"/>
</dbReference>
<dbReference type="PROSITE" id="PS01136">
    <property type="entry name" value="UPF0034"/>
    <property type="match status" value="1"/>
</dbReference>
<evidence type="ECO:0000256" key="5">
    <source>
        <dbReference type="ARBA" id="ARBA00022694"/>
    </source>
</evidence>
<evidence type="ECO:0000256" key="7">
    <source>
        <dbReference type="ARBA" id="ARBA00022884"/>
    </source>
</evidence>
<dbReference type="AlphaFoldDB" id="A0A5B8R8X1"/>
<dbReference type="InterPro" id="IPR001269">
    <property type="entry name" value="DUS_fam"/>
</dbReference>
<dbReference type="GO" id="GO:0000049">
    <property type="term" value="F:tRNA binding"/>
    <property type="evidence" value="ECO:0007669"/>
    <property type="project" value="UniProtKB-KW"/>
</dbReference>
<dbReference type="EC" id="1.3.1.-" evidence="11"/>
<gene>
    <name evidence="11" type="primary">dusA_1</name>
    <name evidence="11" type="ORF">KBTEX_01489</name>
</gene>
<sequence>MPTHCIHDSRPERTDGARDRATTRFQPDRRLSVAPMMDWTDRHYRYLMRLITGRTLLYTEMVPAQALWHGRAERFLRFDACEHPVALQVGGADPEQLAHAAALAERWGYDQVDLNCGCPSDRVQSGRFGACLMAEPALVADMVAAMRAATRLPVTVKTRIGIDHQDSEAFLARFVETVAGAGCSSFTIHARKAWLKGLSPKENRNIPPLDYDRVERLHAAFPGVEVVLNGGVMDLDEAEALLARFDGVMIGRAAYQTPFVLAEADRRVFGEATPLPDRVAVVEAYMDYVAREIAAGERLSRMTRHLVGLFQGLPGARAWRRHLSEHGPRHDADATVIADALEHVAGAAA</sequence>
<evidence type="ECO:0000256" key="9">
    <source>
        <dbReference type="SAM" id="MobiDB-lite"/>
    </source>
</evidence>
<protein>
    <submittedName>
        <fullName evidence="11">tRNA-dihydrouridine(20/20a) synthase</fullName>
        <ecNumber evidence="11">1.3.1.-</ecNumber>
    </submittedName>
</protein>
<reference evidence="11" key="1">
    <citation type="submission" date="2019-06" db="EMBL/GenBank/DDBJ databases">
        <authorList>
            <person name="Murdoch R.W."/>
            <person name="Fathepure B."/>
        </authorList>
    </citation>
    <scope>NUCLEOTIDE SEQUENCE</scope>
</reference>
<proteinExistence type="inferred from homology"/>
<dbReference type="PANTHER" id="PTHR42907">
    <property type="entry name" value="FMN-LINKED OXIDOREDUCTASES SUPERFAMILY PROTEIN"/>
    <property type="match status" value="1"/>
</dbReference>
<evidence type="ECO:0000256" key="8">
    <source>
        <dbReference type="ARBA" id="ARBA00023002"/>
    </source>
</evidence>
<keyword evidence="7" id="KW-0694">RNA-binding</keyword>